<dbReference type="KEGG" id="cbae:COR50_09530"/>
<dbReference type="EMBL" id="CP023777">
    <property type="protein sequence ID" value="ATL47390.1"/>
    <property type="molecule type" value="Genomic_DNA"/>
</dbReference>
<gene>
    <name evidence="1" type="ORF">COR50_09530</name>
</gene>
<proteinExistence type="predicted"/>
<sequence length="231" mass="25582">MNNDFSLKVNNVPVEGQVGTDEFTNYYSQIVLGNRDIEMGGDANYYTPLSHTGSLYAGFYYGKVEIRAPYTKRGLTIMATVIFKYDYNRQKGIIYKIDNVSSGEGYLLNFIGTQGDIVDINIMGYLQPVTTTSENQDLITGGNAVYNANERRTIIRSINGKVKITAGLNAEVFQVGEELEAGFVVQSAQNEVGVHSGYITFEIKVAASGWNIHYPNFYHTGTIHGSFYGTL</sequence>
<dbReference type="RefSeq" id="WP_098193771.1">
    <property type="nucleotide sequence ID" value="NZ_CP023777.1"/>
</dbReference>
<accession>A0A291QTU8</accession>
<evidence type="ECO:0000313" key="1">
    <source>
        <dbReference type="EMBL" id="ATL47390.1"/>
    </source>
</evidence>
<dbReference type="Proteomes" id="UP000220133">
    <property type="component" value="Chromosome"/>
</dbReference>
<name>A0A291QTU8_9BACT</name>
<dbReference type="OrthoDB" id="643345at2"/>
<dbReference type="AlphaFoldDB" id="A0A291QTU8"/>
<organism evidence="1 2">
    <name type="scientific">Chitinophaga caeni</name>
    <dbReference type="NCBI Taxonomy" id="2029983"/>
    <lineage>
        <taxon>Bacteria</taxon>
        <taxon>Pseudomonadati</taxon>
        <taxon>Bacteroidota</taxon>
        <taxon>Chitinophagia</taxon>
        <taxon>Chitinophagales</taxon>
        <taxon>Chitinophagaceae</taxon>
        <taxon>Chitinophaga</taxon>
    </lineage>
</organism>
<protein>
    <submittedName>
        <fullName evidence="1">Uncharacterized protein</fullName>
    </submittedName>
</protein>
<reference evidence="1 2" key="1">
    <citation type="submission" date="2017-10" db="EMBL/GenBank/DDBJ databases">
        <title>Paenichitinophaga pekingensis gen. nov., sp. nov., isolated from activated sludge.</title>
        <authorList>
            <person name="Jin D."/>
            <person name="Kong X."/>
            <person name="Deng Y."/>
            <person name="Bai Z."/>
        </authorList>
    </citation>
    <scope>NUCLEOTIDE SEQUENCE [LARGE SCALE GENOMIC DNA]</scope>
    <source>
        <strain evidence="1 2">13</strain>
    </source>
</reference>
<keyword evidence="2" id="KW-1185">Reference proteome</keyword>
<evidence type="ECO:0000313" key="2">
    <source>
        <dbReference type="Proteomes" id="UP000220133"/>
    </source>
</evidence>